<dbReference type="EMBL" id="JBHSWA010000001">
    <property type="protein sequence ID" value="MFC6640828.1"/>
    <property type="molecule type" value="Genomic_DNA"/>
</dbReference>
<reference evidence="2" key="1">
    <citation type="journal article" date="2019" name="Int. J. Syst. Evol. Microbiol.">
        <title>The Global Catalogue of Microorganisms (GCM) 10K type strain sequencing project: providing services to taxonomists for standard genome sequencing and annotation.</title>
        <authorList>
            <consortium name="The Broad Institute Genomics Platform"/>
            <consortium name="The Broad Institute Genome Sequencing Center for Infectious Disease"/>
            <person name="Wu L."/>
            <person name="Ma J."/>
        </authorList>
    </citation>
    <scope>NUCLEOTIDE SEQUENCE [LARGE SCALE GENOMIC DNA]</scope>
    <source>
        <strain evidence="2">NBRC 111368</strain>
    </source>
</reference>
<protein>
    <submittedName>
        <fullName evidence="1">Phage portal protein</fullName>
    </submittedName>
</protein>
<evidence type="ECO:0000313" key="2">
    <source>
        <dbReference type="Proteomes" id="UP001596403"/>
    </source>
</evidence>
<keyword evidence="2" id="KW-1185">Reference proteome</keyword>
<gene>
    <name evidence="1" type="ORF">ACFQAU_02870</name>
</gene>
<dbReference type="InterPro" id="IPR006427">
    <property type="entry name" value="Portal_HK97"/>
</dbReference>
<sequence length="424" mass="45451">MMRFPFIRRAEKAPAVAPVPEARDAALPTMVQSNPALVSFLGMMDGATSEPVTIDSALGLTPIWSAVNFLSRTLASLPVKVYERQADGGRKAVSGHPLAALLNGAANDETTAFAWRQSAWGDTFTAGRQVSWIERNGRGDPLNLWPLEVAKVTLQSAGGRLTYFYRDGSPRGKTYRAADILDLAFMPGATRLTARGPIASNAKTVALALAVTKYGAKFFDQGGIPPFTISGPMRTADGAGRASADLTQAVAKLANEGGHALALPDGHTLNPLGFDPEKMQMVEVKRLLVEEFARIYQMPPAFLQDLSHGTFSNVEQQDLQLVKHVLSPWVKAWEAEANLKLFGRAAGPLYLETSLDAILRGDLLSRSDALSKRIASGQMTPNEAREMDNRPALAGGDVLFMQGAMAPVAALAQGETQPKGNPDE</sequence>
<dbReference type="InterPro" id="IPR006944">
    <property type="entry name" value="Phage/GTA_portal"/>
</dbReference>
<proteinExistence type="predicted"/>
<accession>A0ABW1YWA3</accession>
<dbReference type="RefSeq" id="WP_165935631.1">
    <property type="nucleotide sequence ID" value="NZ_JBHSWA010000001.1"/>
</dbReference>
<evidence type="ECO:0000313" key="1">
    <source>
        <dbReference type="EMBL" id="MFC6640828.1"/>
    </source>
</evidence>
<dbReference type="Proteomes" id="UP001596403">
    <property type="component" value="Unassembled WGS sequence"/>
</dbReference>
<dbReference type="Pfam" id="PF04860">
    <property type="entry name" value="Phage_portal"/>
    <property type="match status" value="1"/>
</dbReference>
<organism evidence="1 2">
    <name type="scientific">Sulfitobacter profundi</name>
    <dbReference type="NCBI Taxonomy" id="2679961"/>
    <lineage>
        <taxon>Bacteria</taxon>
        <taxon>Pseudomonadati</taxon>
        <taxon>Pseudomonadota</taxon>
        <taxon>Alphaproteobacteria</taxon>
        <taxon>Rhodobacterales</taxon>
        <taxon>Roseobacteraceae</taxon>
        <taxon>Sulfitobacter</taxon>
    </lineage>
</organism>
<dbReference type="NCBIfam" id="TIGR01537">
    <property type="entry name" value="portal_HK97"/>
    <property type="match status" value="1"/>
</dbReference>
<comment type="caution">
    <text evidence="1">The sequence shown here is derived from an EMBL/GenBank/DDBJ whole genome shotgun (WGS) entry which is preliminary data.</text>
</comment>
<name>A0ABW1YWA3_9RHOB</name>